<dbReference type="PANTHER" id="PTHR41271:SF1">
    <property type="entry name" value="DUF402 DOMAIN-CONTAINING PROTEIN"/>
    <property type="match status" value="1"/>
</dbReference>
<dbReference type="InterPro" id="IPR035930">
    <property type="entry name" value="FomD-like_sf"/>
</dbReference>
<evidence type="ECO:0000313" key="3">
    <source>
        <dbReference type="Proteomes" id="UP001595817"/>
    </source>
</evidence>
<dbReference type="RefSeq" id="WP_378151543.1">
    <property type="nucleotide sequence ID" value="NZ_JBHSEC010000001.1"/>
</dbReference>
<dbReference type="Proteomes" id="UP001595817">
    <property type="component" value="Unassembled WGS sequence"/>
</dbReference>
<dbReference type="Pfam" id="PF04167">
    <property type="entry name" value="DUF402"/>
    <property type="match status" value="1"/>
</dbReference>
<feature type="domain" description="DUF402" evidence="1">
    <location>
        <begin position="20"/>
        <end position="162"/>
    </location>
</feature>
<name>A0ABV8X1B8_9LACT</name>
<comment type="caution">
    <text evidence="2">The sequence shown here is derived from an EMBL/GenBank/DDBJ whole genome shotgun (WGS) entry which is preliminary data.</text>
</comment>
<evidence type="ECO:0000259" key="1">
    <source>
        <dbReference type="Pfam" id="PF04167"/>
    </source>
</evidence>
<organism evidence="2 3">
    <name type="scientific">Chungangia koreensis</name>
    <dbReference type="NCBI Taxonomy" id="752657"/>
    <lineage>
        <taxon>Bacteria</taxon>
        <taxon>Bacillati</taxon>
        <taxon>Bacillota</taxon>
        <taxon>Bacilli</taxon>
        <taxon>Lactobacillales</taxon>
        <taxon>Chungangia</taxon>
    </lineage>
</organism>
<dbReference type="EMBL" id="JBHSEC010000001">
    <property type="protein sequence ID" value="MFC4409123.1"/>
    <property type="molecule type" value="Genomic_DNA"/>
</dbReference>
<reference evidence="3" key="1">
    <citation type="journal article" date="2019" name="Int. J. Syst. Evol. Microbiol.">
        <title>The Global Catalogue of Microorganisms (GCM) 10K type strain sequencing project: providing services to taxonomists for standard genome sequencing and annotation.</title>
        <authorList>
            <consortium name="The Broad Institute Genomics Platform"/>
            <consortium name="The Broad Institute Genome Sequencing Center for Infectious Disease"/>
            <person name="Wu L."/>
            <person name="Ma J."/>
        </authorList>
    </citation>
    <scope>NUCLEOTIDE SEQUENCE [LARGE SCALE GENOMIC DNA]</scope>
    <source>
        <strain evidence="3">CCUG 59778</strain>
    </source>
</reference>
<evidence type="ECO:0000313" key="2">
    <source>
        <dbReference type="EMBL" id="MFC4409123.1"/>
    </source>
</evidence>
<keyword evidence="3" id="KW-1185">Reference proteome</keyword>
<protein>
    <submittedName>
        <fullName evidence="2">DUF402 domain-containing protein</fullName>
    </submittedName>
</protein>
<sequence length="183" mass="21505">MVTMKYGSRSDWKRILERRYIESFVEEKSFKGHLTLLQMLKVTEPLHVTYGNTSLCIVDDGYYWMQYFPEKGHYSVTTMLDSEGHIIQWYIDICLRVGYNPDKGPWLDDLILDIVVLPDGQLIELDVDEFMIAKSENLLSESEVELATHEFNRLIEEISQQRFSLLTETARHFEELKKKLTSS</sequence>
<dbReference type="Gene3D" id="2.40.380.10">
    <property type="entry name" value="FomD-like"/>
    <property type="match status" value="1"/>
</dbReference>
<gene>
    <name evidence="2" type="ORF">ACFOZY_01600</name>
</gene>
<accession>A0ABV8X1B8</accession>
<dbReference type="PANTHER" id="PTHR41271">
    <property type="entry name" value="DUF402 DOMAIN-CONTAINING PROTEIN"/>
    <property type="match status" value="1"/>
</dbReference>
<proteinExistence type="predicted"/>
<dbReference type="InterPro" id="IPR007295">
    <property type="entry name" value="DUF402"/>
</dbReference>
<dbReference type="SUPFAM" id="SSF159234">
    <property type="entry name" value="FomD-like"/>
    <property type="match status" value="1"/>
</dbReference>